<gene>
    <name evidence="2" type="ORF">GCM10023213_29780</name>
</gene>
<dbReference type="EMBL" id="BAABIA010000005">
    <property type="protein sequence ID" value="GAA5142939.1"/>
    <property type="molecule type" value="Genomic_DNA"/>
</dbReference>
<keyword evidence="1" id="KW-0472">Membrane</keyword>
<evidence type="ECO:0000313" key="2">
    <source>
        <dbReference type="EMBL" id="GAA5142939.1"/>
    </source>
</evidence>
<sequence>MAAYVALITGISVSTAVASHLRLGLLIVCLSVLACLALKGLTKCCRGRAGAKLPQVEGG</sequence>
<evidence type="ECO:0000256" key="1">
    <source>
        <dbReference type="SAM" id="Phobius"/>
    </source>
</evidence>
<name>A0ABP9P9W6_9BACT</name>
<reference evidence="3" key="1">
    <citation type="journal article" date="2019" name="Int. J. Syst. Evol. Microbiol.">
        <title>The Global Catalogue of Microorganisms (GCM) 10K type strain sequencing project: providing services to taxonomists for standard genome sequencing and annotation.</title>
        <authorList>
            <consortium name="The Broad Institute Genomics Platform"/>
            <consortium name="The Broad Institute Genome Sequencing Center for Infectious Disease"/>
            <person name="Wu L."/>
            <person name="Ma J."/>
        </authorList>
    </citation>
    <scope>NUCLEOTIDE SEQUENCE [LARGE SCALE GENOMIC DNA]</scope>
    <source>
        <strain evidence="3">JCM 18053</strain>
    </source>
</reference>
<evidence type="ECO:0000313" key="3">
    <source>
        <dbReference type="Proteomes" id="UP001499852"/>
    </source>
</evidence>
<feature type="transmembrane region" description="Helical" evidence="1">
    <location>
        <begin position="20"/>
        <end position="38"/>
    </location>
</feature>
<protein>
    <submittedName>
        <fullName evidence="2">Uncharacterized protein</fullName>
    </submittedName>
</protein>
<dbReference type="Proteomes" id="UP001499852">
    <property type="component" value="Unassembled WGS sequence"/>
</dbReference>
<keyword evidence="1" id="KW-1133">Transmembrane helix</keyword>
<organism evidence="2 3">
    <name type="scientific">Prosthecobacter algae</name>
    <dbReference type="NCBI Taxonomy" id="1144682"/>
    <lineage>
        <taxon>Bacteria</taxon>
        <taxon>Pseudomonadati</taxon>
        <taxon>Verrucomicrobiota</taxon>
        <taxon>Verrucomicrobiia</taxon>
        <taxon>Verrucomicrobiales</taxon>
        <taxon>Verrucomicrobiaceae</taxon>
        <taxon>Prosthecobacter</taxon>
    </lineage>
</organism>
<keyword evidence="1" id="KW-0812">Transmembrane</keyword>
<comment type="caution">
    <text evidence="2">The sequence shown here is derived from an EMBL/GenBank/DDBJ whole genome shotgun (WGS) entry which is preliminary data.</text>
</comment>
<keyword evidence="3" id="KW-1185">Reference proteome</keyword>
<proteinExistence type="predicted"/>
<accession>A0ABP9P9W6</accession>